<dbReference type="GeneID" id="77009462"/>
<dbReference type="Proteomes" id="UP000029278">
    <property type="component" value="Unassembled WGS sequence"/>
</dbReference>
<evidence type="ECO:0000313" key="2">
    <source>
        <dbReference type="Proteomes" id="UP000029278"/>
    </source>
</evidence>
<keyword evidence="2" id="KW-1185">Reference proteome</keyword>
<gene>
    <name evidence="1" type="ORF">DJ90_5677</name>
</gene>
<dbReference type="AlphaFoldDB" id="A0A090ZT28"/>
<dbReference type="STRING" id="44252.DJ90_5677"/>
<proteinExistence type="predicted"/>
<dbReference type="RefSeq" id="WP_036625998.1">
    <property type="nucleotide sequence ID" value="NZ_JAKOBR010000029.1"/>
</dbReference>
<accession>A0A090ZT28</accession>
<protein>
    <submittedName>
        <fullName evidence="1">Uncharacterized protein</fullName>
    </submittedName>
</protein>
<sequence>MQEMAQDILLNLALAVLTLLSSYALYYLRKAKAKVSAEAAKIANDDQRALAQAAIARLDDVATKTVKTIEQTTAKELRRAVKNGQATKEDLTALAKQAYGEIVRTMEPDYLNALKSTLGDFEKYIKTTIEAKVLELKQNAVISEALEMREV</sequence>
<dbReference type="EMBL" id="JMQA01000035">
    <property type="protein sequence ID" value="KFN07291.1"/>
    <property type="molecule type" value="Genomic_DNA"/>
</dbReference>
<dbReference type="OrthoDB" id="1859545at2"/>
<name>A0A090ZT28_PAEMA</name>
<dbReference type="HOGENOM" id="CLU_128597_0_0_9"/>
<evidence type="ECO:0000313" key="1">
    <source>
        <dbReference type="EMBL" id="KFN07291.1"/>
    </source>
</evidence>
<reference evidence="1 2" key="1">
    <citation type="submission" date="2014-04" db="EMBL/GenBank/DDBJ databases">
        <authorList>
            <person name="Bishop-Lilly K.A."/>
            <person name="Broomall S.M."/>
            <person name="Chain P.S."/>
            <person name="Chertkov O."/>
            <person name="Coyne S.R."/>
            <person name="Daligault H.E."/>
            <person name="Davenport K.W."/>
            <person name="Erkkila T."/>
            <person name="Frey K.G."/>
            <person name="Gibbons H.S."/>
            <person name="Gu W."/>
            <person name="Jaissle J."/>
            <person name="Johnson S.L."/>
            <person name="Koroleva G.I."/>
            <person name="Ladner J.T."/>
            <person name="Lo C.-C."/>
            <person name="Minogue T.D."/>
            <person name="Munk C."/>
            <person name="Palacios G.F."/>
            <person name="Redden C.L."/>
            <person name="Rosenzweig C.N."/>
            <person name="Scholz M.B."/>
            <person name="Teshima H."/>
            <person name="Xu Y."/>
        </authorList>
    </citation>
    <scope>NUCLEOTIDE SEQUENCE [LARGE SCALE GENOMIC DNA]</scope>
    <source>
        <strain evidence="1 2">8244</strain>
    </source>
</reference>
<dbReference type="PATRIC" id="fig|44252.3.peg.3911"/>
<comment type="caution">
    <text evidence="1">The sequence shown here is derived from an EMBL/GenBank/DDBJ whole genome shotgun (WGS) entry which is preliminary data.</text>
</comment>
<organism evidence="1 2">
    <name type="scientific">Paenibacillus macerans</name>
    <name type="common">Bacillus macerans</name>
    <dbReference type="NCBI Taxonomy" id="44252"/>
    <lineage>
        <taxon>Bacteria</taxon>
        <taxon>Bacillati</taxon>
        <taxon>Bacillota</taxon>
        <taxon>Bacilli</taxon>
        <taxon>Bacillales</taxon>
        <taxon>Paenibacillaceae</taxon>
        <taxon>Paenibacillus</taxon>
    </lineage>
</organism>